<dbReference type="Gene3D" id="1.10.640.10">
    <property type="entry name" value="Haem peroxidase domain superfamily, animal type"/>
    <property type="match status" value="1"/>
</dbReference>
<evidence type="ECO:0000313" key="7">
    <source>
        <dbReference type="Proteomes" id="UP000274822"/>
    </source>
</evidence>
<keyword evidence="4 5" id="KW-0408">Iron</keyword>
<keyword evidence="2" id="KW-0223">Dioxygenase</keyword>
<dbReference type="GO" id="GO:0051213">
    <property type="term" value="F:dioxygenase activity"/>
    <property type="evidence" value="ECO:0007669"/>
    <property type="project" value="UniProtKB-KW"/>
</dbReference>
<evidence type="ECO:0000256" key="1">
    <source>
        <dbReference type="ARBA" id="ARBA00022723"/>
    </source>
</evidence>
<dbReference type="GO" id="GO:0006979">
    <property type="term" value="P:response to oxidative stress"/>
    <property type="evidence" value="ECO:0007669"/>
    <property type="project" value="InterPro"/>
</dbReference>
<organism evidence="6 7">
    <name type="scientific">Jimgerdemannia flammicorona</name>
    <dbReference type="NCBI Taxonomy" id="994334"/>
    <lineage>
        <taxon>Eukaryota</taxon>
        <taxon>Fungi</taxon>
        <taxon>Fungi incertae sedis</taxon>
        <taxon>Mucoromycota</taxon>
        <taxon>Mucoromycotina</taxon>
        <taxon>Endogonomycetes</taxon>
        <taxon>Endogonales</taxon>
        <taxon>Endogonaceae</taxon>
        <taxon>Jimgerdemannia</taxon>
    </lineage>
</organism>
<dbReference type="EMBL" id="RBNJ01008713">
    <property type="protein sequence ID" value="RUS27296.1"/>
    <property type="molecule type" value="Genomic_DNA"/>
</dbReference>
<evidence type="ECO:0000256" key="3">
    <source>
        <dbReference type="ARBA" id="ARBA00023002"/>
    </source>
</evidence>
<gene>
    <name evidence="6" type="ORF">BC938DRAFT_483465</name>
</gene>
<keyword evidence="1 5" id="KW-0479">Metal-binding</keyword>
<proteinExistence type="predicted"/>
<dbReference type="PANTHER" id="PTHR11903:SF37">
    <property type="entry name" value="PSI-PRODUCING OXYGENASE A"/>
    <property type="match status" value="1"/>
</dbReference>
<dbReference type="GO" id="GO:0046872">
    <property type="term" value="F:metal ion binding"/>
    <property type="evidence" value="ECO:0007669"/>
    <property type="project" value="UniProtKB-KW"/>
</dbReference>
<keyword evidence="5" id="KW-0349">Heme</keyword>
<feature type="binding site" description="axial binding residue" evidence="5">
    <location>
        <position position="316"/>
    </location>
    <ligand>
        <name>heme b</name>
        <dbReference type="ChEBI" id="CHEBI:60344"/>
    </ligand>
    <ligandPart>
        <name>Fe</name>
        <dbReference type="ChEBI" id="CHEBI:18248"/>
    </ligandPart>
</feature>
<keyword evidence="6" id="KW-0575">Peroxidase</keyword>
<dbReference type="InterPro" id="IPR010255">
    <property type="entry name" value="Haem_peroxidase_sf"/>
</dbReference>
<evidence type="ECO:0000256" key="2">
    <source>
        <dbReference type="ARBA" id="ARBA00022964"/>
    </source>
</evidence>
<comment type="caution">
    <text evidence="6">The sequence shown here is derived from an EMBL/GenBank/DDBJ whole genome shotgun (WGS) entry which is preliminary data.</text>
</comment>
<protein>
    <submittedName>
        <fullName evidence="6">Heme peroxidase</fullName>
    </submittedName>
</protein>
<dbReference type="InterPro" id="IPR037120">
    <property type="entry name" value="Haem_peroxidase_sf_animal"/>
</dbReference>
<dbReference type="Proteomes" id="UP000274822">
    <property type="component" value="Unassembled WGS sequence"/>
</dbReference>
<reference evidence="6 7" key="1">
    <citation type="journal article" date="2018" name="New Phytol.">
        <title>Phylogenomics of Endogonaceae and evolution of mycorrhizas within Mucoromycota.</title>
        <authorList>
            <person name="Chang Y."/>
            <person name="Desiro A."/>
            <person name="Na H."/>
            <person name="Sandor L."/>
            <person name="Lipzen A."/>
            <person name="Clum A."/>
            <person name="Barry K."/>
            <person name="Grigoriev I.V."/>
            <person name="Martin F.M."/>
            <person name="Stajich J.E."/>
            <person name="Smith M.E."/>
            <person name="Bonito G."/>
            <person name="Spatafora J.W."/>
        </authorList>
    </citation>
    <scope>NUCLEOTIDE SEQUENCE [LARGE SCALE GENOMIC DNA]</scope>
    <source>
        <strain evidence="6 7">AD002</strain>
    </source>
</reference>
<dbReference type="PRINTS" id="PR00457">
    <property type="entry name" value="ANPEROXIDASE"/>
</dbReference>
<dbReference type="GO" id="GO:0020037">
    <property type="term" value="F:heme binding"/>
    <property type="evidence" value="ECO:0007669"/>
    <property type="project" value="InterPro"/>
</dbReference>
<evidence type="ECO:0000313" key="6">
    <source>
        <dbReference type="EMBL" id="RUS27296.1"/>
    </source>
</evidence>
<dbReference type="SUPFAM" id="SSF48113">
    <property type="entry name" value="Heme-dependent peroxidases"/>
    <property type="match status" value="1"/>
</dbReference>
<evidence type="ECO:0000256" key="4">
    <source>
        <dbReference type="ARBA" id="ARBA00023004"/>
    </source>
</evidence>
<keyword evidence="3" id="KW-0560">Oxidoreductase</keyword>
<name>A0A433QBV9_9FUNG</name>
<dbReference type="AlphaFoldDB" id="A0A433QBV9"/>
<dbReference type="GO" id="GO:0006631">
    <property type="term" value="P:fatty acid metabolic process"/>
    <property type="evidence" value="ECO:0007669"/>
    <property type="project" value="UniProtKB-ARBA"/>
</dbReference>
<sequence>MFDTTRLETVSTPPSPPITRDLKFEKGLEFYSCQPEPERNKFVKSLVQRFWSDLEHPPRVWTGAAFRLADGSKNSHIYPDVGKSKTPFSRTVSSKTPRKIATSDLPDPAALFERLMMRPKDNFEPSLSGVNSLLFYFAILITHDLFNSDPQNPSINLTTHYVDQSWLYGANEEDQCKVRVKTDGLLKPDYFPDNRFSRQLPGVGALLVLFSRNHNFIAKQLLTEANAKENYRFTHEDGKGSKLHTDEHKDELLFQTARLINNACYVNLILHAYLNTILGFPKNPDVLLNPLIELPRSNSSCGNICSMEFNYVYRWHSALGEKDAQWLEDHISQYLSPKATDLQANGNIQNIADGPNIPGLTRQHNGYFKDEDIITWILHGMKNVSGRFGANKIPAAFKDVEISGIKQGRKYGLCTLNEFRRHFGLKEHTEYKDLNPDPNVAAALKDLYPLGVDTVELYPGLVIEEAKSKGVGFPYTTSRAILSDAANLTRNDRFLTDELTPHNLTNWGWGYANGNDMFARLVENNLPTWNKVAGNGSELWLKVPFLVPETKSRSL</sequence>
<dbReference type="InterPro" id="IPR050783">
    <property type="entry name" value="Oxylipin_biosynth_metab"/>
</dbReference>
<dbReference type="InterPro" id="IPR019791">
    <property type="entry name" value="Haem_peroxidase_animal"/>
</dbReference>
<evidence type="ECO:0000256" key="5">
    <source>
        <dbReference type="PIRSR" id="PIRSR619791-2"/>
    </source>
</evidence>
<dbReference type="GO" id="GO:0004601">
    <property type="term" value="F:peroxidase activity"/>
    <property type="evidence" value="ECO:0007669"/>
    <property type="project" value="UniProtKB-KW"/>
</dbReference>
<accession>A0A433QBV9</accession>
<dbReference type="PROSITE" id="PS50292">
    <property type="entry name" value="PEROXIDASE_3"/>
    <property type="match status" value="1"/>
</dbReference>
<keyword evidence="7" id="KW-1185">Reference proteome</keyword>
<dbReference type="Pfam" id="PF03098">
    <property type="entry name" value="An_peroxidase"/>
    <property type="match status" value="2"/>
</dbReference>
<dbReference type="PANTHER" id="PTHR11903">
    <property type="entry name" value="PROSTAGLANDIN G/H SYNTHASE"/>
    <property type="match status" value="1"/>
</dbReference>